<dbReference type="CDD" id="cd00198">
    <property type="entry name" value="vWFA"/>
    <property type="match status" value="1"/>
</dbReference>
<keyword evidence="1" id="KW-0175">Coiled coil</keyword>
<evidence type="ECO:0000256" key="2">
    <source>
        <dbReference type="SAM" id="Phobius"/>
    </source>
</evidence>
<comment type="caution">
    <text evidence="3">The sequence shown here is derived from an EMBL/GenBank/DDBJ whole genome shotgun (WGS) entry which is preliminary data.</text>
</comment>
<feature type="coiled-coil region" evidence="1">
    <location>
        <begin position="52"/>
        <end position="142"/>
    </location>
</feature>
<dbReference type="InterPro" id="IPR036465">
    <property type="entry name" value="vWFA_dom_sf"/>
</dbReference>
<sequence length="342" mass="38786">MGKGRREIETISLSFLDVISCGFGALILLLVLTKVYEPMIFAQTSSHIQQRVTALEIQLDSIRNQRRQLDRDRIHQEDQRDLQQQTLRNLANKLTALQSQYAAMQNSSKTQDSIVEQLSLARQSLSEEMQRLLAEYQKTAASHLIGGIPVDSDYVIFIIDTSGSMREFAWPLVMQKVEETLAVYPNLKGVQIMNDQGQYMFSQYADQWIPDTPARRRAILKRLASWTAFSRSSPERGITTAISTFYQPDRKISLYVFGDDFNGSSIAGVINQVDRINVQDASGERLVRIHGIGFPVIFAQDTQFQASGFRFAHFMRILCERNGGTFVGLNSFQAETSWRAPN</sequence>
<evidence type="ECO:0000313" key="4">
    <source>
        <dbReference type="Proteomes" id="UP000754644"/>
    </source>
</evidence>
<protein>
    <submittedName>
        <fullName evidence="3">VWA domain-containing protein</fullName>
    </submittedName>
</protein>
<evidence type="ECO:0000313" key="3">
    <source>
        <dbReference type="EMBL" id="NQV64523.1"/>
    </source>
</evidence>
<dbReference type="EMBL" id="JABMOJ010000145">
    <property type="protein sequence ID" value="NQV64523.1"/>
    <property type="molecule type" value="Genomic_DNA"/>
</dbReference>
<feature type="transmembrane region" description="Helical" evidence="2">
    <location>
        <begin position="12"/>
        <end position="32"/>
    </location>
</feature>
<keyword evidence="2" id="KW-1133">Transmembrane helix</keyword>
<dbReference type="Proteomes" id="UP000754644">
    <property type="component" value="Unassembled WGS sequence"/>
</dbReference>
<keyword evidence="2" id="KW-0472">Membrane</keyword>
<accession>A0A972VVJ2</accession>
<reference evidence="3" key="1">
    <citation type="submission" date="2020-05" db="EMBL/GenBank/DDBJ databases">
        <title>Sulfur intermediates as new biogeochemical hubs in an aquatic model microbial ecosystem.</title>
        <authorList>
            <person name="Vigneron A."/>
        </authorList>
    </citation>
    <scope>NUCLEOTIDE SEQUENCE</scope>
    <source>
        <strain evidence="3">Bin.250</strain>
    </source>
</reference>
<gene>
    <name evidence="3" type="ORF">HQ497_04070</name>
</gene>
<name>A0A972VVJ2_9GAMM</name>
<dbReference type="AlphaFoldDB" id="A0A972VVJ2"/>
<organism evidence="3 4">
    <name type="scientific">SAR86 cluster bacterium</name>
    <dbReference type="NCBI Taxonomy" id="2030880"/>
    <lineage>
        <taxon>Bacteria</taxon>
        <taxon>Pseudomonadati</taxon>
        <taxon>Pseudomonadota</taxon>
        <taxon>Gammaproteobacteria</taxon>
        <taxon>SAR86 cluster</taxon>
    </lineage>
</organism>
<keyword evidence="2" id="KW-0812">Transmembrane</keyword>
<proteinExistence type="predicted"/>
<dbReference type="SUPFAM" id="SSF53300">
    <property type="entry name" value="vWA-like"/>
    <property type="match status" value="1"/>
</dbReference>
<evidence type="ECO:0000256" key="1">
    <source>
        <dbReference type="SAM" id="Coils"/>
    </source>
</evidence>